<evidence type="ECO:0000313" key="4">
    <source>
        <dbReference type="Proteomes" id="UP000887567"/>
    </source>
</evidence>
<feature type="compositionally biased region" description="Basic residues" evidence="2">
    <location>
        <begin position="1"/>
        <end position="10"/>
    </location>
</feature>
<dbReference type="KEGG" id="epa:110233438"/>
<protein>
    <submittedName>
        <fullName evidence="3">Uncharacterized protein</fullName>
    </submittedName>
</protein>
<dbReference type="AlphaFoldDB" id="A0A913WUQ4"/>
<feature type="compositionally biased region" description="Acidic residues" evidence="2">
    <location>
        <begin position="64"/>
        <end position="74"/>
    </location>
</feature>
<evidence type="ECO:0000313" key="3">
    <source>
        <dbReference type="EnsemblMetazoa" id="XP_020894392.1"/>
    </source>
</evidence>
<feature type="compositionally biased region" description="Basic and acidic residues" evidence="2">
    <location>
        <begin position="11"/>
        <end position="25"/>
    </location>
</feature>
<feature type="region of interest" description="Disordered" evidence="2">
    <location>
        <begin position="1"/>
        <end position="151"/>
    </location>
</feature>
<dbReference type="GeneID" id="110233438"/>
<name>A0A913WUQ4_EXADI</name>
<evidence type="ECO:0000256" key="2">
    <source>
        <dbReference type="SAM" id="MobiDB-lite"/>
    </source>
</evidence>
<feature type="compositionally biased region" description="Polar residues" evidence="2">
    <location>
        <begin position="254"/>
        <end position="271"/>
    </location>
</feature>
<feature type="region of interest" description="Disordered" evidence="2">
    <location>
        <begin position="240"/>
        <end position="281"/>
    </location>
</feature>
<proteinExistence type="predicted"/>
<feature type="compositionally biased region" description="Polar residues" evidence="2">
    <location>
        <begin position="133"/>
        <end position="146"/>
    </location>
</feature>
<keyword evidence="1" id="KW-0175">Coiled coil</keyword>
<dbReference type="RefSeq" id="XP_020894392.1">
    <property type="nucleotide sequence ID" value="XM_021038733.1"/>
</dbReference>
<feature type="compositionally biased region" description="Polar residues" evidence="2">
    <location>
        <begin position="80"/>
        <end position="89"/>
    </location>
</feature>
<evidence type="ECO:0000256" key="1">
    <source>
        <dbReference type="SAM" id="Coils"/>
    </source>
</evidence>
<accession>A0A913WUQ4</accession>
<dbReference type="EnsemblMetazoa" id="XM_021038733.1">
    <property type="protein sequence ID" value="XP_020894392.1"/>
    <property type="gene ID" value="LOC110233438"/>
</dbReference>
<dbReference type="Proteomes" id="UP000887567">
    <property type="component" value="Unplaced"/>
</dbReference>
<feature type="coiled-coil region" evidence="1">
    <location>
        <begin position="158"/>
        <end position="196"/>
    </location>
</feature>
<organism evidence="3 4">
    <name type="scientific">Exaiptasia diaphana</name>
    <name type="common">Tropical sea anemone</name>
    <name type="synonym">Aiptasia pulchella</name>
    <dbReference type="NCBI Taxonomy" id="2652724"/>
    <lineage>
        <taxon>Eukaryota</taxon>
        <taxon>Metazoa</taxon>
        <taxon>Cnidaria</taxon>
        <taxon>Anthozoa</taxon>
        <taxon>Hexacorallia</taxon>
        <taxon>Actiniaria</taxon>
        <taxon>Aiptasiidae</taxon>
        <taxon>Exaiptasia</taxon>
    </lineage>
</organism>
<reference evidence="3" key="1">
    <citation type="submission" date="2022-11" db="UniProtKB">
        <authorList>
            <consortium name="EnsemblMetazoa"/>
        </authorList>
    </citation>
    <scope>IDENTIFICATION</scope>
</reference>
<sequence length="400" mass="45412">MKKVAKALTKRKPEKEDKGKLETSVHYHTRSPTRPPPSTPSASKRTPCIHSTPIAQIDFSSLEETIDSSPEVDPEVSFKPTHQSDLSSGTEDDTSSEASELLRNAQLSWDDSSHAGEMDQQQEGVAYAEPTPDDNQQPTATSSNAAGNPPTVTLEMLMQVLNTRMDEQKRDINAKMEEQKEDNKGISQDLKDLALKLDQSIEYFKNANNDFRGEVVTSTRTQSSRNQVVDQKVKFNQIHGEETSHYQDEIGTTPDLSQKTETESGQNSIQKTNDHTQEDEDIEKPVTVLEEILPIRTEILEVPLTQELHEDECKAHNFTEEGLLPEHIHDAKKFQKPPMEVFIDYDVLQVNRNETVMEGIQFGMDRESCLSFHYYPEPERRITLLRPHIFIALNQKSPRM</sequence>
<keyword evidence="4" id="KW-1185">Reference proteome</keyword>